<dbReference type="InterPro" id="IPR038765">
    <property type="entry name" value="Papain-like_cys_pep_sf"/>
</dbReference>
<feature type="region of interest" description="Disordered" evidence="1">
    <location>
        <begin position="707"/>
        <end position="728"/>
    </location>
</feature>
<dbReference type="Proteomes" id="UP000826234">
    <property type="component" value="Unassembled WGS sequence"/>
</dbReference>
<feature type="compositionally biased region" description="Polar residues" evidence="1">
    <location>
        <begin position="707"/>
        <end position="716"/>
    </location>
</feature>
<accession>A0ABQ7T6S0</accession>
<dbReference type="InterPro" id="IPR028889">
    <property type="entry name" value="USP"/>
</dbReference>
<gene>
    <name evidence="3" type="ORF">JD844_033145</name>
</gene>
<dbReference type="Pfam" id="PF15509">
    <property type="entry name" value="DUF4650"/>
    <property type="match status" value="1"/>
</dbReference>
<evidence type="ECO:0000313" key="3">
    <source>
        <dbReference type="EMBL" id="KAH0625076.1"/>
    </source>
</evidence>
<feature type="compositionally biased region" description="Basic residues" evidence="1">
    <location>
        <begin position="891"/>
        <end position="902"/>
    </location>
</feature>
<reference evidence="3 4" key="1">
    <citation type="journal article" date="2022" name="Gigascience">
        <title>A chromosome-level genome assembly and annotation of the desert horned lizard, Phrynosoma platyrhinos, provides insight into chromosomal rearrangements among reptiles.</title>
        <authorList>
            <person name="Koochekian N."/>
            <person name="Ascanio A."/>
            <person name="Farleigh K."/>
            <person name="Card D.C."/>
            <person name="Schield D.R."/>
            <person name="Castoe T.A."/>
            <person name="Jezkova T."/>
        </authorList>
    </citation>
    <scope>NUCLEOTIDE SEQUENCE [LARGE SCALE GENOMIC DNA]</scope>
    <source>
        <strain evidence="3">NK-2021</strain>
    </source>
</reference>
<feature type="region of interest" description="Disordered" evidence="1">
    <location>
        <begin position="884"/>
        <end position="915"/>
    </location>
</feature>
<proteinExistence type="predicted"/>
<dbReference type="SUPFAM" id="SSF54001">
    <property type="entry name" value="Cysteine proteinases"/>
    <property type="match status" value="1"/>
</dbReference>
<sequence length="1067" mass="119334">MDYEKIGNGLQVTDIGTSALHMVGYLGKDYSSAEISPDECCPACRKKGLIQPLRTHRINFEESIVLCNNPQCIYPLGFEPLSNIIIPIDPKDSSRKRKFFNTSLVTPSFEPHLKSTKSNNVIDTKQTLVPKCHGNNPFETHLGQPDFSKAHQPDVCSTVESVEKQMGLEMAATENLPGMSIVQTQLLSGSESGSSMFQILPQDKQSLPEKLWLQWRNAHALCWLDCILSALVHLETLKKMHSESSSENISVIHRLFTKYNEAFALVNNCQRGENTSEVPSDIVSKAESHLNEIRNIIFVQLQPKLKCKLGEEESPLFAFPLLLHKDSKIENLFLHSFSWNLECSQCGYRVCDRHQKTLTTFTNIIPEWHPLNAVHIAPCNNCNHKSQRRKMVLENVPPVFMVHFVEGLPHNNLTAYSFQFQDDSYQIKAIIQYQKKEKHFITWVLNSDETWLECDDLKGLYCRRHKSFGVPPAEIHIVIWEREAQQMTSDRDLQLQSEGAMNIPLLRGQPKSPVKNHDKPVEITPLICHSADKLNAYTNKAETLDSNNKSSLLWDNDDIITLNLVSVPLDPEGKPLEDSHIVQNNLLAKADTSQLQGGELNMPPLRSEESISLNKCITPEHSTISLHQTQPSNASNLFIMPTVILNTSSNLPATPVQGAEPEVNLVPVKDSSLVNPQNEASKTKSGNSWQRALNTAEHRIETAANCHVSTSSNSSQPHHKNGTKSAAPSWLKSLNGKCTFVPKDASTFKKEESSQKFIKKETSSLLGRHAIHFQGFQAKSSRKLVGKVTGLGSSPMILPPFSTTSLSNLAIEKHANVGSEGTVAKRPGSWVISDKQIQPSQNCNENKNFVSVENSTSVFEKTHQLRLELLQKLKAKKEKLATLDKVSKGQDRKKRSTRKIKKNQSQLGSQKGDEPLQRLLNELQHQIDVEDSKSVNSPITNMSQCSSSTHEDILSELLSPSTTIASLELPHEEECRYLEMGGGSPESPTANQKPDGKQITNHEHNFYNPVKANGGENQTDLSHMKKLYFDSPVKQDILDDLFSSSMLNSITDDAEGFDHFDETLLTC</sequence>
<keyword evidence="4" id="KW-1185">Reference proteome</keyword>
<dbReference type="PANTHER" id="PTHR15294:SF3">
    <property type="entry name" value="SUMO-SPECIFIC ISOPEPTIDASE USPL1"/>
    <property type="match status" value="1"/>
</dbReference>
<dbReference type="InterPro" id="IPR029388">
    <property type="entry name" value="DUF4650"/>
</dbReference>
<dbReference type="EMBL" id="JAIPUX010001232">
    <property type="protein sequence ID" value="KAH0625076.1"/>
    <property type="molecule type" value="Genomic_DNA"/>
</dbReference>
<feature type="domain" description="USP" evidence="2">
    <location>
        <begin position="213"/>
        <end position="483"/>
    </location>
</feature>
<feature type="region of interest" description="Disordered" evidence="1">
    <location>
        <begin position="980"/>
        <end position="999"/>
    </location>
</feature>
<name>A0ABQ7T6S0_PHRPL</name>
<evidence type="ECO:0000259" key="2">
    <source>
        <dbReference type="PROSITE" id="PS50235"/>
    </source>
</evidence>
<dbReference type="PANTHER" id="PTHR15294">
    <property type="entry name" value="RETINOVIN-RELATED"/>
    <property type="match status" value="1"/>
</dbReference>
<dbReference type="InterPro" id="IPR033505">
    <property type="entry name" value="USPL1"/>
</dbReference>
<comment type="caution">
    <text evidence="3">The sequence shown here is derived from an EMBL/GenBank/DDBJ whole genome shotgun (WGS) entry which is preliminary data.</text>
</comment>
<dbReference type="Pfam" id="PF15499">
    <property type="entry name" value="Peptidase_C98"/>
    <property type="match status" value="1"/>
</dbReference>
<dbReference type="PROSITE" id="PS50235">
    <property type="entry name" value="USP_3"/>
    <property type="match status" value="1"/>
</dbReference>
<protein>
    <recommendedName>
        <fullName evidence="2">USP domain-containing protein</fullName>
    </recommendedName>
</protein>
<evidence type="ECO:0000313" key="4">
    <source>
        <dbReference type="Proteomes" id="UP000826234"/>
    </source>
</evidence>
<dbReference type="InterPro" id="IPR028890">
    <property type="entry name" value="Peptidase_C98"/>
</dbReference>
<evidence type="ECO:0000256" key="1">
    <source>
        <dbReference type="SAM" id="MobiDB-lite"/>
    </source>
</evidence>
<organism evidence="3 4">
    <name type="scientific">Phrynosoma platyrhinos</name>
    <name type="common">Desert horned lizard</name>
    <dbReference type="NCBI Taxonomy" id="52577"/>
    <lineage>
        <taxon>Eukaryota</taxon>
        <taxon>Metazoa</taxon>
        <taxon>Chordata</taxon>
        <taxon>Craniata</taxon>
        <taxon>Vertebrata</taxon>
        <taxon>Euteleostomi</taxon>
        <taxon>Lepidosauria</taxon>
        <taxon>Squamata</taxon>
        <taxon>Bifurcata</taxon>
        <taxon>Unidentata</taxon>
        <taxon>Episquamata</taxon>
        <taxon>Toxicofera</taxon>
        <taxon>Iguania</taxon>
        <taxon>Phrynosomatidae</taxon>
        <taxon>Phrynosomatinae</taxon>
        <taxon>Phrynosoma</taxon>
    </lineage>
</organism>